<keyword evidence="2" id="KW-1185">Reference proteome</keyword>
<comment type="caution">
    <text evidence="1">The sequence shown here is derived from an EMBL/GenBank/DDBJ whole genome shotgun (WGS) entry which is preliminary data.</text>
</comment>
<reference evidence="1" key="1">
    <citation type="submission" date="2020-10" db="EMBL/GenBank/DDBJ databases">
        <title>Unveiling of a novel bifunctional photoreceptor, Dualchrome1, isolated from a cosmopolitan green alga.</title>
        <authorList>
            <person name="Suzuki S."/>
            <person name="Kawachi M."/>
        </authorList>
    </citation>
    <scope>NUCLEOTIDE SEQUENCE</scope>
    <source>
        <strain evidence="1">NIES 2893</strain>
    </source>
</reference>
<protein>
    <submittedName>
        <fullName evidence="1">Uncharacterized protein</fullName>
    </submittedName>
</protein>
<evidence type="ECO:0000313" key="1">
    <source>
        <dbReference type="EMBL" id="GHP08535.1"/>
    </source>
</evidence>
<gene>
    <name evidence="1" type="ORF">PPROV_000727300</name>
</gene>
<evidence type="ECO:0000313" key="2">
    <source>
        <dbReference type="Proteomes" id="UP000660262"/>
    </source>
</evidence>
<dbReference type="AlphaFoldDB" id="A0A830HPE4"/>
<organism evidence="1 2">
    <name type="scientific">Pycnococcus provasolii</name>
    <dbReference type="NCBI Taxonomy" id="41880"/>
    <lineage>
        <taxon>Eukaryota</taxon>
        <taxon>Viridiplantae</taxon>
        <taxon>Chlorophyta</taxon>
        <taxon>Pseudoscourfieldiophyceae</taxon>
        <taxon>Pseudoscourfieldiales</taxon>
        <taxon>Pycnococcaceae</taxon>
        <taxon>Pycnococcus</taxon>
    </lineage>
</organism>
<sequence length="114" mass="11379">MNLQALLTLLFGVVGMVLTLGALGLTATTPCDALLLPGRYYYGGGYYGGWWGGGRSTTNIIMAPPPPPPPPPAPPVFLDSTMPGVGAVAVTNSPGGAVITTQADLAAQGLGIVG</sequence>
<accession>A0A830HPE4</accession>
<name>A0A830HPE4_9CHLO</name>
<dbReference type="EMBL" id="BNJQ01000021">
    <property type="protein sequence ID" value="GHP08535.1"/>
    <property type="molecule type" value="Genomic_DNA"/>
</dbReference>
<proteinExistence type="predicted"/>
<dbReference type="Proteomes" id="UP000660262">
    <property type="component" value="Unassembled WGS sequence"/>
</dbReference>